<dbReference type="PANTHER" id="PTHR46890:SF50">
    <property type="entry name" value="RNA-DIRECTED DNA POLYMERASE, EUKARYOTA, REVERSE TRANSCRIPTASE ZINC-BINDING DOMAIN PROTEIN-RELATED"/>
    <property type="match status" value="1"/>
</dbReference>
<dbReference type="GO" id="GO:0003964">
    <property type="term" value="F:RNA-directed DNA polymerase activity"/>
    <property type="evidence" value="ECO:0007669"/>
    <property type="project" value="UniProtKB-KW"/>
</dbReference>
<dbReference type="PROSITE" id="PS50158">
    <property type="entry name" value="ZF_CCHC"/>
    <property type="match status" value="1"/>
</dbReference>
<dbReference type="EMBL" id="BQNB010009038">
    <property type="protein sequence ID" value="GJS57859.1"/>
    <property type="molecule type" value="Genomic_DNA"/>
</dbReference>
<gene>
    <name evidence="4" type="ORF">Tco_0652643</name>
</gene>
<dbReference type="InterPro" id="IPR012337">
    <property type="entry name" value="RNaseH-like_sf"/>
</dbReference>
<protein>
    <submittedName>
        <fullName evidence="4">RNA-directed DNA polymerase, eukaryota, reverse transcriptase zinc-binding domain protein</fullName>
    </submittedName>
</protein>
<reference evidence="4" key="1">
    <citation type="journal article" date="2022" name="Int. J. Mol. Sci.">
        <title>Draft Genome of Tanacetum Coccineum: Genomic Comparison of Closely Related Tanacetum-Family Plants.</title>
        <authorList>
            <person name="Yamashiro T."/>
            <person name="Shiraishi A."/>
            <person name="Nakayama K."/>
            <person name="Satake H."/>
        </authorList>
    </citation>
    <scope>NUCLEOTIDE SEQUENCE</scope>
</reference>
<keyword evidence="5" id="KW-1185">Reference proteome</keyword>
<dbReference type="InterPro" id="IPR036397">
    <property type="entry name" value="RNaseH_sf"/>
</dbReference>
<feature type="domain" description="CCHC-type" evidence="2">
    <location>
        <begin position="134"/>
        <end position="148"/>
    </location>
</feature>
<evidence type="ECO:0000259" key="3">
    <source>
        <dbReference type="PROSITE" id="PS50878"/>
    </source>
</evidence>
<name>A0ABQ4WY84_9ASTR</name>
<dbReference type="SMART" id="SM00343">
    <property type="entry name" value="ZnF_C2HC"/>
    <property type="match status" value="1"/>
</dbReference>
<evidence type="ECO:0000259" key="2">
    <source>
        <dbReference type="PROSITE" id="PS50158"/>
    </source>
</evidence>
<dbReference type="SUPFAM" id="SSF56672">
    <property type="entry name" value="DNA/RNA polymerases"/>
    <property type="match status" value="1"/>
</dbReference>
<keyword evidence="1" id="KW-0479">Metal-binding</keyword>
<evidence type="ECO:0000313" key="5">
    <source>
        <dbReference type="Proteomes" id="UP001151760"/>
    </source>
</evidence>
<comment type="caution">
    <text evidence="4">The sequence shown here is derived from an EMBL/GenBank/DDBJ whole genome shotgun (WGS) entry which is preliminary data.</text>
</comment>
<dbReference type="InterPro" id="IPR001878">
    <property type="entry name" value="Znf_CCHC"/>
</dbReference>
<dbReference type="Pfam" id="PF00078">
    <property type="entry name" value="RVT_1"/>
    <property type="match status" value="1"/>
</dbReference>
<dbReference type="InterPro" id="IPR000477">
    <property type="entry name" value="RT_dom"/>
</dbReference>
<dbReference type="InterPro" id="IPR043502">
    <property type="entry name" value="DNA/RNA_pol_sf"/>
</dbReference>
<keyword evidence="4" id="KW-0548">Nucleotidyltransferase</keyword>
<dbReference type="Proteomes" id="UP001151760">
    <property type="component" value="Unassembled WGS sequence"/>
</dbReference>
<reference evidence="4" key="2">
    <citation type="submission" date="2022-01" db="EMBL/GenBank/DDBJ databases">
        <authorList>
            <person name="Yamashiro T."/>
            <person name="Shiraishi A."/>
            <person name="Satake H."/>
            <person name="Nakayama K."/>
        </authorList>
    </citation>
    <scope>NUCLEOTIDE SEQUENCE</scope>
</reference>
<keyword evidence="1" id="KW-0863">Zinc-finger</keyword>
<dbReference type="Gene3D" id="3.30.420.10">
    <property type="entry name" value="Ribonuclease H-like superfamily/Ribonuclease H"/>
    <property type="match status" value="1"/>
</dbReference>
<accession>A0ABQ4WY84</accession>
<dbReference type="SUPFAM" id="SSF57756">
    <property type="entry name" value="Retrovirus zinc finger-like domains"/>
    <property type="match status" value="1"/>
</dbReference>
<evidence type="ECO:0000256" key="1">
    <source>
        <dbReference type="PROSITE-ProRule" id="PRU00047"/>
    </source>
</evidence>
<keyword evidence="1" id="KW-0862">Zinc</keyword>
<keyword evidence="4" id="KW-0808">Transferase</keyword>
<dbReference type="SUPFAM" id="SSF53098">
    <property type="entry name" value="Ribonuclease H-like"/>
    <property type="match status" value="1"/>
</dbReference>
<sequence>MEITTTMEITTIGIVGTMGVPTRDFRHVALRSMTERSAKTLRWWNTPIQAKGHEAAIGMTWNDFKALLVEEFCPSNEMERYIAGLALEIRGMLKATQPTTIQNAILRAGILTDEAISCGTLSKSNETRCRKQLCFNCQRPDHLARECRAPFKRASQVNEVRAGNKRKRIVRLSPQRQVEFRYRLNSCKQSLLQTPLSSSTSSEWGIKQVTVIISSEYMRMIFLKPYLEQGDGSSYLVIMSVKFDITRVKANVVADALSRKERVKPKRVWAMAMTIQSGVKGMILGARGEAFDQDNKALGTRLDMSTACHPQTDGQSEHTIQTLEDMLKACVIDFGGSWDVHLPLAEFSYNNSYHTSIRCAPFEALYGRKCRSPMLWAKIGEEAPSGEGHQKSYADNRRKPLEFEVGDRVMLKVSPWKGVVSIGNDKEDVGRVAKETLGIACGVCLFLSEFTLVEVKEAVSDCSSSKSLGPDDLMASYNVIIRKHLDPVDLRDYRPISLIGCMYKVLSKLLSRKLCKVIHKLIRLNQMAFLSGRQILDGNLIANDIVNYAKKKKLKLLLFKVDFEKAFDSVNWKFLIDIMSQIGFGAKWCKWIHACLSSASISILINFSPSKEFSMKHGLRQGDPLSPFLFLIIAEALQVMMIESYNKGIFKGLFLAKNDTNISLLQNANDALFFGEWSKTNALCLVHILKCFHYVSGKDTRKNKAWDEVVNHFSNRLSMCKSKLLSVGDRLTLIKAVLGSFPLYFFSIFKAAKAVISRLESIRRRFLWIINEGEKKISWVS</sequence>
<evidence type="ECO:0000313" key="4">
    <source>
        <dbReference type="EMBL" id="GJS57859.1"/>
    </source>
</evidence>
<proteinExistence type="predicted"/>
<dbReference type="InterPro" id="IPR036875">
    <property type="entry name" value="Znf_CCHC_sf"/>
</dbReference>
<dbReference type="Pfam" id="PF00098">
    <property type="entry name" value="zf-CCHC"/>
    <property type="match status" value="1"/>
</dbReference>
<feature type="domain" description="Reverse transcriptase" evidence="3">
    <location>
        <begin position="462"/>
        <end position="731"/>
    </location>
</feature>
<dbReference type="PANTHER" id="PTHR46890">
    <property type="entry name" value="NON-LTR RETROLELEMENT REVERSE TRANSCRIPTASE-LIKE PROTEIN-RELATED"/>
    <property type="match status" value="1"/>
</dbReference>
<dbReference type="InterPro" id="IPR052343">
    <property type="entry name" value="Retrotransposon-Effector_Assoc"/>
</dbReference>
<keyword evidence="4" id="KW-0695">RNA-directed DNA polymerase</keyword>
<organism evidence="4 5">
    <name type="scientific">Tanacetum coccineum</name>
    <dbReference type="NCBI Taxonomy" id="301880"/>
    <lineage>
        <taxon>Eukaryota</taxon>
        <taxon>Viridiplantae</taxon>
        <taxon>Streptophyta</taxon>
        <taxon>Embryophyta</taxon>
        <taxon>Tracheophyta</taxon>
        <taxon>Spermatophyta</taxon>
        <taxon>Magnoliopsida</taxon>
        <taxon>eudicotyledons</taxon>
        <taxon>Gunneridae</taxon>
        <taxon>Pentapetalae</taxon>
        <taxon>asterids</taxon>
        <taxon>campanulids</taxon>
        <taxon>Asterales</taxon>
        <taxon>Asteraceae</taxon>
        <taxon>Asteroideae</taxon>
        <taxon>Anthemideae</taxon>
        <taxon>Anthemidinae</taxon>
        <taxon>Tanacetum</taxon>
    </lineage>
</organism>
<dbReference type="PROSITE" id="PS50878">
    <property type="entry name" value="RT_POL"/>
    <property type="match status" value="1"/>
</dbReference>
<dbReference type="CDD" id="cd01650">
    <property type="entry name" value="RT_nLTR_like"/>
    <property type="match status" value="1"/>
</dbReference>